<accession>A0ABY4D8A2</accession>
<dbReference type="Gene3D" id="3.40.50.720">
    <property type="entry name" value="NAD(P)-binding Rossmann-like Domain"/>
    <property type="match status" value="1"/>
</dbReference>
<dbReference type="Pfam" id="PF00107">
    <property type="entry name" value="ADH_zinc_N"/>
    <property type="match status" value="1"/>
</dbReference>
<evidence type="ECO:0000259" key="6">
    <source>
        <dbReference type="Pfam" id="PF08240"/>
    </source>
</evidence>
<dbReference type="RefSeq" id="WP_244771012.1">
    <property type="nucleotide sequence ID" value="NZ_CP094929.1"/>
</dbReference>
<keyword evidence="8" id="KW-1185">Reference proteome</keyword>
<keyword evidence="2 4" id="KW-0862">Zinc</keyword>
<feature type="domain" description="Alcohol dehydrogenase-like C-terminal" evidence="5">
    <location>
        <begin position="180"/>
        <end position="311"/>
    </location>
</feature>
<dbReference type="InterPro" id="IPR002328">
    <property type="entry name" value="ADH_Zn_CS"/>
</dbReference>
<evidence type="ECO:0000256" key="1">
    <source>
        <dbReference type="ARBA" id="ARBA00022723"/>
    </source>
</evidence>
<dbReference type="PANTHER" id="PTHR43401:SF2">
    <property type="entry name" value="L-THREONINE 3-DEHYDROGENASE"/>
    <property type="match status" value="1"/>
</dbReference>
<evidence type="ECO:0000256" key="2">
    <source>
        <dbReference type="ARBA" id="ARBA00022833"/>
    </source>
</evidence>
<sequence>MKMMQAVVVENPMVFSVQQVPVPKTPRDGMLVKVEACGLCGSDLRTLRSGHKNITFPWTIGHEICGTVFEIGEACITSFEVGDRLAIGPLAYCGECEFCRAGRFELCENQREIGQQWQGGLAEYVAIDAACIKLGNIQKVPQGMQSIHAAVIEPISSCVHAQQKANVTLGDTVVIFGAGPIGCIHVALAKARGAFQVFLIDIDETRLQMAAAFGPDRLINALEVDPVETVLSMTNGTGAEVILVATPAPKASVQAVEMAKKGGRIVQFGGLPHNDSKPGIDMNLVHYRGLTILGTSTFAPSHNKIALQLVESGLIPVDKLITHVFALKDFEKGAHLALEGKVLKGVYLP</sequence>
<evidence type="ECO:0000313" key="8">
    <source>
        <dbReference type="Proteomes" id="UP000829708"/>
    </source>
</evidence>
<dbReference type="InterPro" id="IPR011032">
    <property type="entry name" value="GroES-like_sf"/>
</dbReference>
<dbReference type="EMBL" id="CP094929">
    <property type="protein sequence ID" value="UOM49618.1"/>
    <property type="molecule type" value="Genomic_DNA"/>
</dbReference>
<reference evidence="8" key="1">
    <citation type="journal article" date="2024" name="J Bioinform Genom">
        <title>Complete genome sequence of the type strain bacterium Sphaerochaeta associata GLS2t (VKM B-2742)t.</title>
        <authorList>
            <person name="Troshina O.Y."/>
            <person name="Tepeeva A.N."/>
            <person name="Arzamasceva V.O."/>
            <person name="Whitman W.B."/>
            <person name="Varghese N."/>
            <person name="Shapiro N."/>
            <person name="Woyke T."/>
            <person name="Kripides N.C."/>
            <person name="Vasilenko O.V."/>
        </authorList>
    </citation>
    <scope>NUCLEOTIDE SEQUENCE [LARGE SCALE GENOMIC DNA]</scope>
    <source>
        <strain evidence="8">GLS2T</strain>
    </source>
</reference>
<evidence type="ECO:0000259" key="5">
    <source>
        <dbReference type="Pfam" id="PF00107"/>
    </source>
</evidence>
<dbReference type="InterPro" id="IPR013154">
    <property type="entry name" value="ADH-like_N"/>
</dbReference>
<organism evidence="7 8">
    <name type="scientific">Sphaerochaeta associata</name>
    <dbReference type="NCBI Taxonomy" id="1129264"/>
    <lineage>
        <taxon>Bacteria</taxon>
        <taxon>Pseudomonadati</taxon>
        <taxon>Spirochaetota</taxon>
        <taxon>Spirochaetia</taxon>
        <taxon>Spirochaetales</taxon>
        <taxon>Sphaerochaetaceae</taxon>
        <taxon>Sphaerochaeta</taxon>
    </lineage>
</organism>
<evidence type="ECO:0000256" key="4">
    <source>
        <dbReference type="RuleBase" id="RU361277"/>
    </source>
</evidence>
<proteinExistence type="inferred from homology"/>
<dbReference type="PROSITE" id="PS00059">
    <property type="entry name" value="ADH_ZINC"/>
    <property type="match status" value="1"/>
</dbReference>
<dbReference type="SUPFAM" id="SSF51735">
    <property type="entry name" value="NAD(P)-binding Rossmann-fold domains"/>
    <property type="match status" value="1"/>
</dbReference>
<dbReference type="SUPFAM" id="SSF50129">
    <property type="entry name" value="GroES-like"/>
    <property type="match status" value="1"/>
</dbReference>
<dbReference type="Proteomes" id="UP000829708">
    <property type="component" value="Chromosome"/>
</dbReference>
<evidence type="ECO:0000313" key="7">
    <source>
        <dbReference type="EMBL" id="UOM49618.1"/>
    </source>
</evidence>
<evidence type="ECO:0000256" key="3">
    <source>
        <dbReference type="ARBA" id="ARBA00023002"/>
    </source>
</evidence>
<dbReference type="InterPro" id="IPR036291">
    <property type="entry name" value="NAD(P)-bd_dom_sf"/>
</dbReference>
<comment type="similarity">
    <text evidence="4">Belongs to the zinc-containing alcohol dehydrogenase family.</text>
</comment>
<dbReference type="Pfam" id="PF08240">
    <property type="entry name" value="ADH_N"/>
    <property type="match status" value="1"/>
</dbReference>
<dbReference type="InterPro" id="IPR013149">
    <property type="entry name" value="ADH-like_C"/>
</dbReference>
<keyword evidence="1 4" id="KW-0479">Metal-binding</keyword>
<dbReference type="PANTHER" id="PTHR43401">
    <property type="entry name" value="L-THREONINE 3-DEHYDROGENASE"/>
    <property type="match status" value="1"/>
</dbReference>
<dbReference type="InterPro" id="IPR050129">
    <property type="entry name" value="Zn_alcohol_dh"/>
</dbReference>
<name>A0ABY4D8A2_9SPIR</name>
<dbReference type="Gene3D" id="3.90.180.10">
    <property type="entry name" value="Medium-chain alcohol dehydrogenases, catalytic domain"/>
    <property type="match status" value="1"/>
</dbReference>
<protein>
    <submittedName>
        <fullName evidence="7">Alcohol dehydrogenase catalytic domain-containing protein</fullName>
    </submittedName>
</protein>
<comment type="cofactor">
    <cofactor evidence="4">
        <name>Zn(2+)</name>
        <dbReference type="ChEBI" id="CHEBI:29105"/>
    </cofactor>
</comment>
<gene>
    <name evidence="7" type="ORF">MUG09_08625</name>
</gene>
<keyword evidence="3" id="KW-0560">Oxidoreductase</keyword>
<feature type="domain" description="Alcohol dehydrogenase-like N-terminal" evidence="6">
    <location>
        <begin position="28"/>
        <end position="132"/>
    </location>
</feature>